<gene>
    <name evidence="3" type="ORF">H6G81_12610</name>
</gene>
<dbReference type="InterPro" id="IPR001296">
    <property type="entry name" value="Glyco_trans_1"/>
</dbReference>
<sequence length="416" mass="46726">MKVTFCTYDDPAFTGGPNSWLRRLLPDLKLAGVEPQVLFFINADSPDDCPCFVNLRNQGISCQTFPWQTTTQQKIHWILSKLTEEPPDVFVPNMLAPAFYAIRWVKEAGIPTVGVLHSDEEFYWGVLREFVFGRTSYSLSALVCVSQFLTQKVSSIGNTATLIRQIPCGVTLPENFAQPPLERMRLIYVGRLVEEQKQISQVTSALCRAVREIPNTEAIIFGDGSAKANVEKILTTEGKGLPIKLAGLVDNARIQEVMLESHALVLLSDYEGLPIALMEAMACGVVPICLQMRSGIPELVEDGVTGLLVNDRGNEFVTAVKRLRNEVGLWERLSVSARAKIEAYYSSEVCTSKWVHLLTELHTNSQGVKAIKKPFWIKLPPVNSALAREDVRIPYFIFKFLRKLRQNLRLIQQKIF</sequence>
<feature type="domain" description="Glycosyltransferase subfamily 4-like N-terminal" evidence="2">
    <location>
        <begin position="15"/>
        <end position="171"/>
    </location>
</feature>
<dbReference type="SUPFAM" id="SSF53756">
    <property type="entry name" value="UDP-Glycosyltransferase/glycogen phosphorylase"/>
    <property type="match status" value="1"/>
</dbReference>
<evidence type="ECO:0000313" key="3">
    <source>
        <dbReference type="EMBL" id="MBD2605355.1"/>
    </source>
</evidence>
<dbReference type="PANTHER" id="PTHR45947:SF3">
    <property type="entry name" value="SULFOQUINOVOSYL TRANSFERASE SQD2"/>
    <property type="match status" value="1"/>
</dbReference>
<proteinExistence type="predicted"/>
<evidence type="ECO:0000259" key="1">
    <source>
        <dbReference type="Pfam" id="PF00534"/>
    </source>
</evidence>
<reference evidence="3 4" key="1">
    <citation type="journal article" date="2020" name="ISME J.">
        <title>Comparative genomics reveals insights into cyanobacterial evolution and habitat adaptation.</title>
        <authorList>
            <person name="Chen M.Y."/>
            <person name="Teng W.K."/>
            <person name="Zhao L."/>
            <person name="Hu C.X."/>
            <person name="Zhou Y.K."/>
            <person name="Han B.P."/>
            <person name="Song L.R."/>
            <person name="Shu W.S."/>
        </authorList>
    </citation>
    <scope>NUCLEOTIDE SEQUENCE [LARGE SCALE GENOMIC DNA]</scope>
    <source>
        <strain evidence="3 4">FACHB-248</strain>
    </source>
</reference>
<evidence type="ECO:0000259" key="2">
    <source>
        <dbReference type="Pfam" id="PF13439"/>
    </source>
</evidence>
<dbReference type="InterPro" id="IPR028098">
    <property type="entry name" value="Glyco_trans_4-like_N"/>
</dbReference>
<dbReference type="InterPro" id="IPR050194">
    <property type="entry name" value="Glycosyltransferase_grp1"/>
</dbReference>
<organism evidence="3 4">
    <name type="scientific">Scytonema hofmannii FACHB-248</name>
    <dbReference type="NCBI Taxonomy" id="1842502"/>
    <lineage>
        <taxon>Bacteria</taxon>
        <taxon>Bacillati</taxon>
        <taxon>Cyanobacteriota</taxon>
        <taxon>Cyanophyceae</taxon>
        <taxon>Nostocales</taxon>
        <taxon>Scytonemataceae</taxon>
        <taxon>Scytonema</taxon>
    </lineage>
</organism>
<dbReference type="PANTHER" id="PTHR45947">
    <property type="entry name" value="SULFOQUINOVOSYL TRANSFERASE SQD2"/>
    <property type="match status" value="1"/>
</dbReference>
<comment type="caution">
    <text evidence="3">The sequence shown here is derived from an EMBL/GenBank/DDBJ whole genome shotgun (WGS) entry which is preliminary data.</text>
</comment>
<protein>
    <submittedName>
        <fullName evidence="3">Glycosyltransferase family 4 protein</fullName>
    </submittedName>
</protein>
<dbReference type="Proteomes" id="UP000660380">
    <property type="component" value="Unassembled WGS sequence"/>
</dbReference>
<accession>A0ABR8GPI0</accession>
<evidence type="ECO:0000313" key="4">
    <source>
        <dbReference type="Proteomes" id="UP000660380"/>
    </source>
</evidence>
<keyword evidence="4" id="KW-1185">Reference proteome</keyword>
<dbReference type="Pfam" id="PF13439">
    <property type="entry name" value="Glyco_transf_4"/>
    <property type="match status" value="1"/>
</dbReference>
<name>A0ABR8GPI0_9CYAN</name>
<feature type="domain" description="Glycosyl transferase family 1" evidence="1">
    <location>
        <begin position="182"/>
        <end position="323"/>
    </location>
</feature>
<dbReference type="Pfam" id="PF00534">
    <property type="entry name" value="Glycos_transf_1"/>
    <property type="match status" value="1"/>
</dbReference>
<dbReference type="Gene3D" id="3.40.50.2000">
    <property type="entry name" value="Glycogen Phosphorylase B"/>
    <property type="match status" value="2"/>
</dbReference>
<dbReference type="EMBL" id="JACJTA010000022">
    <property type="protein sequence ID" value="MBD2605355.1"/>
    <property type="molecule type" value="Genomic_DNA"/>
</dbReference>
<dbReference type="CDD" id="cd03801">
    <property type="entry name" value="GT4_PimA-like"/>
    <property type="match status" value="1"/>
</dbReference>